<evidence type="ECO:0000256" key="3">
    <source>
        <dbReference type="ARBA" id="ARBA00023242"/>
    </source>
</evidence>
<accession>A0ABP0E0A6</accession>
<reference evidence="4 5" key="1">
    <citation type="submission" date="2024-01" db="EMBL/GenBank/DDBJ databases">
        <authorList>
            <person name="Allen C."/>
            <person name="Tagirdzhanova G."/>
        </authorList>
    </citation>
    <scope>NUCLEOTIDE SEQUENCE [LARGE SCALE GENOMIC DNA]</scope>
    <source>
        <strain evidence="4 5">CBS 119000</strain>
    </source>
</reference>
<evidence type="ECO:0000256" key="1">
    <source>
        <dbReference type="ARBA" id="ARBA00004123"/>
    </source>
</evidence>
<evidence type="ECO:0000313" key="4">
    <source>
        <dbReference type="EMBL" id="CAK7273998.1"/>
    </source>
</evidence>
<comment type="caution">
    <text evidence="4">The sequence shown here is derived from an EMBL/GenBank/DDBJ whole genome shotgun (WGS) entry which is preliminary data.</text>
</comment>
<comment type="subcellular location">
    <subcellularLocation>
        <location evidence="1">Nucleus</location>
    </subcellularLocation>
</comment>
<sequence length="105" mass="11242">METPRVSCSYLNSYINQNVLVVGKVVQLRGDSAIVDADGHITVNLNRDTHLVGGNAAQIVGKVMPDLSIKVLSAQDLGLDVDLDLAQKVVEITQMHKSIFGGGQQ</sequence>
<proteinExistence type="inferred from homology"/>
<evidence type="ECO:0008006" key="6">
    <source>
        <dbReference type="Google" id="ProtNLM"/>
    </source>
</evidence>
<evidence type="ECO:0000313" key="5">
    <source>
        <dbReference type="Proteomes" id="UP001642502"/>
    </source>
</evidence>
<dbReference type="EMBL" id="CAWUON010000127">
    <property type="protein sequence ID" value="CAK7273998.1"/>
    <property type="molecule type" value="Genomic_DNA"/>
</dbReference>
<dbReference type="InterPro" id="IPR013970">
    <property type="entry name" value="Rfa2"/>
</dbReference>
<organism evidence="4 5">
    <name type="scientific">Sporothrix epigloea</name>
    <dbReference type="NCBI Taxonomy" id="1892477"/>
    <lineage>
        <taxon>Eukaryota</taxon>
        <taxon>Fungi</taxon>
        <taxon>Dikarya</taxon>
        <taxon>Ascomycota</taxon>
        <taxon>Pezizomycotina</taxon>
        <taxon>Sordariomycetes</taxon>
        <taxon>Sordariomycetidae</taxon>
        <taxon>Ophiostomatales</taxon>
        <taxon>Ophiostomataceae</taxon>
        <taxon>Sporothrix</taxon>
    </lineage>
</organism>
<dbReference type="Gene3D" id="2.40.50.140">
    <property type="entry name" value="Nucleic acid-binding proteins"/>
    <property type="match status" value="1"/>
</dbReference>
<gene>
    <name evidence="4" type="ORF">SEPCBS119000_005944</name>
</gene>
<dbReference type="PANTHER" id="PTHR15114">
    <property type="entry name" value="REPLICATION PROTEIN A3"/>
    <property type="match status" value="1"/>
</dbReference>
<comment type="similarity">
    <text evidence="2">Belongs to the replication factor A protein 3 family.</text>
</comment>
<dbReference type="Proteomes" id="UP001642502">
    <property type="component" value="Unassembled WGS sequence"/>
</dbReference>
<evidence type="ECO:0000256" key="2">
    <source>
        <dbReference type="ARBA" id="ARBA00009761"/>
    </source>
</evidence>
<dbReference type="Pfam" id="PF08661">
    <property type="entry name" value="Rep_fac-A_3"/>
    <property type="match status" value="1"/>
</dbReference>
<keyword evidence="5" id="KW-1185">Reference proteome</keyword>
<dbReference type="InterPro" id="IPR012340">
    <property type="entry name" value="NA-bd_OB-fold"/>
</dbReference>
<dbReference type="SUPFAM" id="SSF50249">
    <property type="entry name" value="Nucleic acid-binding proteins"/>
    <property type="match status" value="1"/>
</dbReference>
<keyword evidence="3" id="KW-0539">Nucleus</keyword>
<protein>
    <recommendedName>
        <fullName evidence="6">Replication factor A protein 3</fullName>
    </recommendedName>
</protein>
<dbReference type="PANTHER" id="PTHR15114:SF1">
    <property type="entry name" value="REPLICATION PROTEIN A 14 KDA SUBUNIT"/>
    <property type="match status" value="1"/>
</dbReference>
<name>A0ABP0E0A6_9PEZI</name>